<evidence type="ECO:0000259" key="5">
    <source>
        <dbReference type="PROSITE" id="PS50043"/>
    </source>
</evidence>
<dbReference type="GO" id="GO:0003677">
    <property type="term" value="F:DNA binding"/>
    <property type="evidence" value="ECO:0007669"/>
    <property type="project" value="UniProtKB-KW"/>
</dbReference>
<comment type="caution">
    <text evidence="6">The sequence shown here is derived from an EMBL/GenBank/DDBJ whole genome shotgun (WGS) entry which is preliminary data.</text>
</comment>
<organism evidence="6 7">
    <name type="scientific">Paenibacillus whitsoniae</name>
    <dbReference type="NCBI Taxonomy" id="2496558"/>
    <lineage>
        <taxon>Bacteria</taxon>
        <taxon>Bacillati</taxon>
        <taxon>Bacillota</taxon>
        <taxon>Bacilli</taxon>
        <taxon>Bacillales</taxon>
        <taxon>Paenibacillaceae</taxon>
        <taxon>Paenibacillus</taxon>
    </lineage>
</organism>
<evidence type="ECO:0000256" key="2">
    <source>
        <dbReference type="ARBA" id="ARBA00023125"/>
    </source>
</evidence>
<dbReference type="Gene3D" id="1.10.10.10">
    <property type="entry name" value="Winged helix-like DNA-binding domain superfamily/Winged helix DNA-binding domain"/>
    <property type="match status" value="1"/>
</dbReference>
<evidence type="ECO:0000313" key="7">
    <source>
        <dbReference type="Proteomes" id="UP000276128"/>
    </source>
</evidence>
<keyword evidence="1" id="KW-0805">Transcription regulation</keyword>
<dbReference type="InterPro" id="IPR000719">
    <property type="entry name" value="Prot_kinase_dom"/>
</dbReference>
<dbReference type="AlphaFoldDB" id="A0A430J7H0"/>
<dbReference type="GO" id="GO:0005524">
    <property type="term" value="F:ATP binding"/>
    <property type="evidence" value="ECO:0007669"/>
    <property type="project" value="InterPro"/>
</dbReference>
<dbReference type="SUPFAM" id="SSF46894">
    <property type="entry name" value="C-terminal effector domain of the bipartite response regulators"/>
    <property type="match status" value="1"/>
</dbReference>
<dbReference type="InterPro" id="IPR003018">
    <property type="entry name" value="GAF"/>
</dbReference>
<dbReference type="InterPro" id="IPR029016">
    <property type="entry name" value="GAF-like_dom_sf"/>
</dbReference>
<dbReference type="EMBL" id="RXHU01000085">
    <property type="protein sequence ID" value="RTE05009.1"/>
    <property type="molecule type" value="Genomic_DNA"/>
</dbReference>
<reference evidence="6 7" key="1">
    <citation type="submission" date="2018-12" db="EMBL/GenBank/DDBJ databases">
        <title>Bacillus ochoae sp. nov., Paenibacillus whitsoniae sp. nov., Paenibacillus spiritus sp. nov. Isolated from the Mars Exploration Rover during spacecraft assembly.</title>
        <authorList>
            <person name="Seuylemezian A."/>
            <person name="Vaishampayan P."/>
        </authorList>
    </citation>
    <scope>NUCLEOTIDE SEQUENCE [LARGE SCALE GENOMIC DNA]</scope>
    <source>
        <strain evidence="6 7">MER 54</strain>
    </source>
</reference>
<dbReference type="SUPFAM" id="SSF56112">
    <property type="entry name" value="Protein kinase-like (PK-like)"/>
    <property type="match status" value="1"/>
</dbReference>
<dbReference type="Pfam" id="PF00069">
    <property type="entry name" value="Pkinase"/>
    <property type="match status" value="1"/>
</dbReference>
<protein>
    <submittedName>
        <fullName evidence="6">GAF domain-containing protein</fullName>
    </submittedName>
</protein>
<dbReference type="Gene3D" id="3.30.450.40">
    <property type="match status" value="1"/>
</dbReference>
<dbReference type="SMART" id="SM00421">
    <property type="entry name" value="HTH_LUXR"/>
    <property type="match status" value="1"/>
</dbReference>
<keyword evidence="2" id="KW-0238">DNA-binding</keyword>
<dbReference type="SMART" id="SM00220">
    <property type="entry name" value="S_TKc"/>
    <property type="match status" value="1"/>
</dbReference>
<dbReference type="PROSITE" id="PS00622">
    <property type="entry name" value="HTH_LUXR_1"/>
    <property type="match status" value="1"/>
</dbReference>
<evidence type="ECO:0000313" key="6">
    <source>
        <dbReference type="EMBL" id="RTE05009.1"/>
    </source>
</evidence>
<dbReference type="InterPro" id="IPR000792">
    <property type="entry name" value="Tscrpt_reg_LuxR_C"/>
</dbReference>
<dbReference type="Proteomes" id="UP000276128">
    <property type="component" value="Unassembled WGS sequence"/>
</dbReference>
<dbReference type="CDD" id="cd06170">
    <property type="entry name" value="LuxR_C_like"/>
    <property type="match status" value="1"/>
</dbReference>
<dbReference type="InterPro" id="IPR011009">
    <property type="entry name" value="Kinase-like_dom_sf"/>
</dbReference>
<dbReference type="GO" id="GO:0004672">
    <property type="term" value="F:protein kinase activity"/>
    <property type="evidence" value="ECO:0007669"/>
    <property type="project" value="InterPro"/>
</dbReference>
<evidence type="ECO:0000256" key="3">
    <source>
        <dbReference type="ARBA" id="ARBA00023163"/>
    </source>
</evidence>
<feature type="domain" description="Protein kinase" evidence="4">
    <location>
        <begin position="8"/>
        <end position="275"/>
    </location>
</feature>
<dbReference type="Pfam" id="PF00196">
    <property type="entry name" value="GerE"/>
    <property type="match status" value="1"/>
</dbReference>
<keyword evidence="7" id="KW-1185">Reference proteome</keyword>
<evidence type="ECO:0000259" key="4">
    <source>
        <dbReference type="PROSITE" id="PS50011"/>
    </source>
</evidence>
<dbReference type="InterPro" id="IPR036388">
    <property type="entry name" value="WH-like_DNA-bd_sf"/>
</dbReference>
<dbReference type="SMART" id="SM00065">
    <property type="entry name" value="GAF"/>
    <property type="match status" value="1"/>
</dbReference>
<dbReference type="OrthoDB" id="9801841at2"/>
<dbReference type="Gene3D" id="1.10.510.10">
    <property type="entry name" value="Transferase(Phosphotransferase) domain 1"/>
    <property type="match status" value="1"/>
</dbReference>
<accession>A0A430J7H0</accession>
<dbReference type="Pfam" id="PF01590">
    <property type="entry name" value="GAF"/>
    <property type="match status" value="1"/>
</dbReference>
<dbReference type="CDD" id="cd14014">
    <property type="entry name" value="STKc_PknB_like"/>
    <property type="match status" value="1"/>
</dbReference>
<dbReference type="InterPro" id="IPR016032">
    <property type="entry name" value="Sig_transdc_resp-reg_C-effctor"/>
</dbReference>
<sequence>MMLNVTGYHINQVIFEDATIVVCHATSDELKREVLLKIVKESHRAIIENAKLINEYEIAGSVTIPGIIKPLALLRQGNGLILASEWVHGLTLRHFTRSGPLDIPVFLRISIQIARVLEQLHKANVVHMNIRPDTIVVVPSALRVHLTGLGHAVLHVPDGSPGRSMPLIEGAPPYMAPERTGLLNRMIEGSSDLYSLGVTLYEALTGRLPFEAKDPLEWAHAHLARRPIHPSELRGEIPYIIEEIILKLLEKTTDRRYQSAYGLRADLERCLQSWEQNGVCEHFDIGTLDAPLMLDVVSGSPVNQTVHVQQRHEVESSTGGYANVLELAAVMRASQAFAEEKDSYHLLHKLMQITIEAAGAERGCFVSLRGQELIVEHIADARNAQATGSFGMPLANCTEVCQNLITYVALKRTYVILDQASRVGLYADDPYVLANQPQSILGLPVFAQGDLQGILYLENNYAPYVFSADRLGVLQMLSSQISYVLKLIGYYSAPQPLKDLIPAAALTEREREVLQFMAAGMSNKEIADRLIMSAGTVKVHMRNLFAKLQVNNRVKAVAAATQLNLLQEQRIAD</sequence>
<feature type="domain" description="HTH luxR-type" evidence="5">
    <location>
        <begin position="499"/>
        <end position="564"/>
    </location>
</feature>
<proteinExistence type="predicted"/>
<dbReference type="PROSITE" id="PS50011">
    <property type="entry name" value="PROTEIN_KINASE_DOM"/>
    <property type="match status" value="1"/>
</dbReference>
<dbReference type="PANTHER" id="PTHR44688">
    <property type="entry name" value="DNA-BINDING TRANSCRIPTIONAL ACTIVATOR DEVR_DOSR"/>
    <property type="match status" value="1"/>
</dbReference>
<gene>
    <name evidence="6" type="ORF">EJQ19_25705</name>
</gene>
<dbReference type="PANTHER" id="PTHR44688:SF16">
    <property type="entry name" value="DNA-BINDING TRANSCRIPTIONAL ACTIVATOR DEVR_DOSR"/>
    <property type="match status" value="1"/>
</dbReference>
<dbReference type="PROSITE" id="PS50043">
    <property type="entry name" value="HTH_LUXR_2"/>
    <property type="match status" value="1"/>
</dbReference>
<evidence type="ECO:0000256" key="1">
    <source>
        <dbReference type="ARBA" id="ARBA00023015"/>
    </source>
</evidence>
<name>A0A430J7H0_9BACL</name>
<keyword evidence="3" id="KW-0804">Transcription</keyword>
<dbReference type="SUPFAM" id="SSF55781">
    <property type="entry name" value="GAF domain-like"/>
    <property type="match status" value="1"/>
</dbReference>
<dbReference type="PRINTS" id="PR00038">
    <property type="entry name" value="HTHLUXR"/>
</dbReference>
<dbReference type="GO" id="GO:0045892">
    <property type="term" value="P:negative regulation of DNA-templated transcription"/>
    <property type="evidence" value="ECO:0007669"/>
    <property type="project" value="UniProtKB-ARBA"/>
</dbReference>